<protein>
    <submittedName>
        <fullName evidence="1">Uncharacterized protein</fullName>
    </submittedName>
</protein>
<gene>
    <name evidence="1" type="ORF">RAG0_07316</name>
</gene>
<evidence type="ECO:0000313" key="2">
    <source>
        <dbReference type="Proteomes" id="UP000178912"/>
    </source>
</evidence>
<dbReference type="EMBL" id="FJUX01000037">
    <property type="protein sequence ID" value="CZS98689.1"/>
    <property type="molecule type" value="Genomic_DNA"/>
</dbReference>
<reference evidence="2" key="1">
    <citation type="submission" date="2016-03" db="EMBL/GenBank/DDBJ databases">
        <authorList>
            <person name="Guldener U."/>
        </authorList>
    </citation>
    <scope>NUCLEOTIDE SEQUENCE [LARGE SCALE GENOMIC DNA]</scope>
    <source>
        <strain evidence="2">04CH-RAC-A.6.1</strain>
    </source>
</reference>
<keyword evidence="2" id="KW-1185">Reference proteome</keyword>
<organism evidence="1 2">
    <name type="scientific">Rhynchosporium agropyri</name>
    <dbReference type="NCBI Taxonomy" id="914238"/>
    <lineage>
        <taxon>Eukaryota</taxon>
        <taxon>Fungi</taxon>
        <taxon>Dikarya</taxon>
        <taxon>Ascomycota</taxon>
        <taxon>Pezizomycotina</taxon>
        <taxon>Leotiomycetes</taxon>
        <taxon>Helotiales</taxon>
        <taxon>Ploettnerulaceae</taxon>
        <taxon>Rhynchosporium</taxon>
    </lineage>
</organism>
<accession>A0A1E1KKX7</accession>
<evidence type="ECO:0000313" key="1">
    <source>
        <dbReference type="EMBL" id="CZS98689.1"/>
    </source>
</evidence>
<sequence>MDPEHLVDISRSSSASEDRKVRLVSDLNECQLCLEQAGEIAKDQMDILSPGSSPEPTAAMFQIRSGSYIHNTSGPSSVGKKRAKINVYASLLEVNDAFYETLNFHARRSVKLQLHHADESSD</sequence>
<dbReference type="Proteomes" id="UP000178912">
    <property type="component" value="Unassembled WGS sequence"/>
</dbReference>
<name>A0A1E1KKX7_9HELO</name>
<proteinExistence type="predicted"/>
<dbReference type="AlphaFoldDB" id="A0A1E1KKX7"/>